<dbReference type="HOGENOM" id="CLU_3285589_0_0_11"/>
<evidence type="ECO:0000313" key="2">
    <source>
        <dbReference type="Proteomes" id="UP000006408"/>
    </source>
</evidence>
<dbReference type="EMBL" id="ABYS02000004">
    <property type="protein sequence ID" value="EEP21036.1"/>
    <property type="molecule type" value="Genomic_DNA"/>
</dbReference>
<keyword evidence="2" id="KW-1185">Reference proteome</keyword>
<dbReference type="Proteomes" id="UP000006408">
    <property type="component" value="Unassembled WGS sequence"/>
</dbReference>
<proteinExistence type="predicted"/>
<dbReference type="AlphaFoldDB" id="C4FDK5"/>
<reference evidence="1" key="1">
    <citation type="submission" date="2009-04" db="EMBL/GenBank/DDBJ databases">
        <authorList>
            <person name="Weinstock G."/>
            <person name="Sodergren E."/>
            <person name="Clifton S."/>
            <person name="Fulton L."/>
            <person name="Fulton B."/>
            <person name="Courtney L."/>
            <person name="Fronick C."/>
            <person name="Harrison M."/>
            <person name="Strong C."/>
            <person name="Farmer C."/>
            <person name="Delahaunty K."/>
            <person name="Markovic C."/>
            <person name="Hall O."/>
            <person name="Minx P."/>
            <person name="Tomlinson C."/>
            <person name="Mitreva M."/>
            <person name="Nelson J."/>
            <person name="Hou S."/>
            <person name="Wollam A."/>
            <person name="Pepin K.H."/>
            <person name="Johnson M."/>
            <person name="Bhonagiri V."/>
            <person name="Nash W.E."/>
            <person name="Warren W."/>
            <person name="Chinwalla A."/>
            <person name="Mardis E.R."/>
            <person name="Wilson R.K."/>
        </authorList>
    </citation>
    <scope>NUCLEOTIDE SEQUENCE [LARGE SCALE GENOMIC DNA]</scope>
    <source>
        <strain evidence="1">DSM 20098</strain>
    </source>
</reference>
<comment type="caution">
    <text evidence="1">The sequence shown here is derived from an EMBL/GenBank/DDBJ whole genome shotgun (WGS) entry which is preliminary data.</text>
</comment>
<accession>C4FDK5</accession>
<gene>
    <name evidence="1" type="ORF">BIFANG_02391</name>
</gene>
<name>C4FDK5_9BIFI</name>
<sequence>MTINPQVWHGWVVASRFISKQRPYAVRMPALADNETHERI</sequence>
<protein>
    <submittedName>
        <fullName evidence="1">Uncharacterized protein</fullName>
    </submittedName>
</protein>
<organism evidence="1 2">
    <name type="scientific">Bifidobacterium angulatum DSM 20098 = JCM 7096</name>
    <dbReference type="NCBI Taxonomy" id="518635"/>
    <lineage>
        <taxon>Bacteria</taxon>
        <taxon>Bacillati</taxon>
        <taxon>Actinomycetota</taxon>
        <taxon>Actinomycetes</taxon>
        <taxon>Bifidobacteriales</taxon>
        <taxon>Bifidobacteriaceae</taxon>
        <taxon>Bifidobacterium</taxon>
    </lineage>
</organism>
<evidence type="ECO:0000313" key="1">
    <source>
        <dbReference type="EMBL" id="EEP21036.1"/>
    </source>
</evidence>